<feature type="domain" description="SHOCT" evidence="2">
    <location>
        <begin position="57"/>
        <end position="82"/>
    </location>
</feature>
<evidence type="ECO:0000313" key="3">
    <source>
        <dbReference type="EMBL" id="OHW62726.1"/>
    </source>
</evidence>
<dbReference type="AlphaFoldDB" id="A0A1S1V7Y6"/>
<dbReference type="Proteomes" id="UP000180254">
    <property type="component" value="Unassembled WGS sequence"/>
</dbReference>
<keyword evidence="4" id="KW-1185">Reference proteome</keyword>
<organism evidence="3 4">
    <name type="scientific">Andreesenia angusta</name>
    <dbReference type="NCBI Taxonomy" id="39480"/>
    <lineage>
        <taxon>Bacteria</taxon>
        <taxon>Bacillati</taxon>
        <taxon>Bacillota</taxon>
        <taxon>Tissierellia</taxon>
        <taxon>Tissierellales</taxon>
        <taxon>Gottschalkiaceae</taxon>
        <taxon>Andreesenia</taxon>
    </lineage>
</organism>
<comment type="caution">
    <text evidence="3">The sequence shown here is derived from an EMBL/GenBank/DDBJ whole genome shotgun (WGS) entry which is preliminary data.</text>
</comment>
<dbReference type="InterPro" id="IPR018649">
    <property type="entry name" value="SHOCT"/>
</dbReference>
<keyword evidence="1" id="KW-1133">Transmembrane helix</keyword>
<proteinExistence type="predicted"/>
<dbReference type="STRING" id="39480.EUAN_05100"/>
<evidence type="ECO:0000259" key="2">
    <source>
        <dbReference type="Pfam" id="PF09851"/>
    </source>
</evidence>
<keyword evidence="1" id="KW-0472">Membrane</keyword>
<dbReference type="RefSeq" id="WP_071061388.1">
    <property type="nucleotide sequence ID" value="NZ_MKIE01000002.1"/>
</dbReference>
<reference evidence="3 4" key="1">
    <citation type="submission" date="2016-09" db="EMBL/GenBank/DDBJ databases">
        <title>Genome sequence of Eubacterium angustum.</title>
        <authorList>
            <person name="Poehlein A."/>
            <person name="Daniel R."/>
        </authorList>
    </citation>
    <scope>NUCLEOTIDE SEQUENCE [LARGE SCALE GENOMIC DNA]</scope>
    <source>
        <strain evidence="3 4">DSM 1989</strain>
    </source>
</reference>
<dbReference type="EMBL" id="MKIE01000002">
    <property type="protein sequence ID" value="OHW62726.1"/>
    <property type="molecule type" value="Genomic_DNA"/>
</dbReference>
<dbReference type="Pfam" id="PF09851">
    <property type="entry name" value="SHOCT"/>
    <property type="match status" value="1"/>
</dbReference>
<name>A0A1S1V7Y6_9FIRM</name>
<evidence type="ECO:0000313" key="4">
    <source>
        <dbReference type="Proteomes" id="UP000180254"/>
    </source>
</evidence>
<protein>
    <recommendedName>
        <fullName evidence="2">SHOCT domain-containing protein</fullName>
    </recommendedName>
</protein>
<feature type="transmembrane region" description="Helical" evidence="1">
    <location>
        <begin position="27"/>
        <end position="47"/>
    </location>
</feature>
<gene>
    <name evidence="3" type="ORF">EUAN_05100</name>
</gene>
<keyword evidence="1" id="KW-0812">Transmembrane</keyword>
<evidence type="ECO:0000256" key="1">
    <source>
        <dbReference type="SAM" id="Phobius"/>
    </source>
</evidence>
<accession>A0A1S1V7Y6</accession>
<sequence length="83" mass="9468">MMLNRFGRGGFGDYGCPFVDSFGRGGYFMMAGVVVLVIALVAVLVLLDRRRKLEDNALEILKERLANGEINEEEYERKRKLLK</sequence>